<name>A0A6I0F804_9FIRM</name>
<dbReference type="Proteomes" id="UP000432715">
    <property type="component" value="Unassembled WGS sequence"/>
</dbReference>
<dbReference type="GO" id="GO:0003677">
    <property type="term" value="F:DNA binding"/>
    <property type="evidence" value="ECO:0007669"/>
    <property type="project" value="UniProtKB-KW"/>
</dbReference>
<gene>
    <name evidence="5" type="ORF">F8154_09975</name>
</gene>
<dbReference type="Gene3D" id="1.10.10.10">
    <property type="entry name" value="Winged helix-like DNA-binding domain superfamily/Winged helix DNA-binding domain"/>
    <property type="match status" value="1"/>
</dbReference>
<keyword evidence="3" id="KW-0804">Transcription</keyword>
<dbReference type="SUPFAM" id="SSF46785">
    <property type="entry name" value="Winged helix' DNA-binding domain"/>
    <property type="match status" value="1"/>
</dbReference>
<organism evidence="5 6">
    <name type="scientific">Alkaliphilus pronyensis</name>
    <dbReference type="NCBI Taxonomy" id="1482732"/>
    <lineage>
        <taxon>Bacteria</taxon>
        <taxon>Bacillati</taxon>
        <taxon>Bacillota</taxon>
        <taxon>Clostridia</taxon>
        <taxon>Peptostreptococcales</taxon>
        <taxon>Natronincolaceae</taxon>
        <taxon>Alkaliphilus</taxon>
    </lineage>
</organism>
<dbReference type="AlphaFoldDB" id="A0A6I0F804"/>
<dbReference type="EMBL" id="WBZC01000036">
    <property type="protein sequence ID" value="KAB3533999.1"/>
    <property type="molecule type" value="Genomic_DNA"/>
</dbReference>
<dbReference type="PANTHER" id="PTHR33154">
    <property type="entry name" value="TRANSCRIPTIONAL REGULATOR, ARSR FAMILY"/>
    <property type="match status" value="1"/>
</dbReference>
<evidence type="ECO:0000256" key="2">
    <source>
        <dbReference type="ARBA" id="ARBA00023125"/>
    </source>
</evidence>
<evidence type="ECO:0000313" key="5">
    <source>
        <dbReference type="EMBL" id="KAB3533999.1"/>
    </source>
</evidence>
<dbReference type="GO" id="GO:0003700">
    <property type="term" value="F:DNA-binding transcription factor activity"/>
    <property type="evidence" value="ECO:0007669"/>
    <property type="project" value="InterPro"/>
</dbReference>
<protein>
    <submittedName>
        <fullName evidence="5">Winged helix-turn-helix transcriptional regulator</fullName>
    </submittedName>
</protein>
<keyword evidence="2" id="KW-0238">DNA-binding</keyword>
<keyword evidence="6" id="KW-1185">Reference proteome</keyword>
<keyword evidence="1" id="KW-0805">Transcription regulation</keyword>
<dbReference type="InterPro" id="IPR036390">
    <property type="entry name" value="WH_DNA-bd_sf"/>
</dbReference>
<comment type="caution">
    <text evidence="5">The sequence shown here is derived from an EMBL/GenBank/DDBJ whole genome shotgun (WGS) entry which is preliminary data.</text>
</comment>
<evidence type="ECO:0000256" key="3">
    <source>
        <dbReference type="ARBA" id="ARBA00023163"/>
    </source>
</evidence>
<dbReference type="CDD" id="cd00090">
    <property type="entry name" value="HTH_ARSR"/>
    <property type="match status" value="1"/>
</dbReference>
<dbReference type="Pfam" id="PF01022">
    <property type="entry name" value="HTH_5"/>
    <property type="match status" value="1"/>
</dbReference>
<dbReference type="PRINTS" id="PR00778">
    <property type="entry name" value="HTHARSR"/>
</dbReference>
<dbReference type="PROSITE" id="PS50987">
    <property type="entry name" value="HTH_ARSR_2"/>
    <property type="match status" value="1"/>
</dbReference>
<reference evidence="5 6" key="1">
    <citation type="submission" date="2019-10" db="EMBL/GenBank/DDBJ databases">
        <title>Alkaliphilus serpentinus sp. nov. and Alkaliphilus pronyensis sp. nov., two novel anaerobic alkaliphilic species isolated from the serpentinized-hosted hydrothermal field of the Prony Bay (New Caledonia).</title>
        <authorList>
            <person name="Postec A."/>
        </authorList>
    </citation>
    <scope>NUCLEOTIDE SEQUENCE [LARGE SCALE GENOMIC DNA]</scope>
    <source>
        <strain evidence="5 6">LacV</strain>
    </source>
</reference>
<proteinExistence type="predicted"/>
<feature type="domain" description="HTH arsR-type" evidence="4">
    <location>
        <begin position="266"/>
        <end position="359"/>
    </location>
</feature>
<dbReference type="PANTHER" id="PTHR33154:SF33">
    <property type="entry name" value="TRANSCRIPTIONAL REPRESSOR SDPR"/>
    <property type="match status" value="1"/>
</dbReference>
<evidence type="ECO:0000259" key="4">
    <source>
        <dbReference type="PROSITE" id="PS50987"/>
    </source>
</evidence>
<evidence type="ECO:0000256" key="1">
    <source>
        <dbReference type="ARBA" id="ARBA00023015"/>
    </source>
</evidence>
<evidence type="ECO:0000313" key="6">
    <source>
        <dbReference type="Proteomes" id="UP000432715"/>
    </source>
</evidence>
<dbReference type="SMART" id="SM00418">
    <property type="entry name" value="HTH_ARSR"/>
    <property type="match status" value="1"/>
</dbReference>
<sequence length="359" mass="41839">MKKWGVIVILMLSKRSKNMPSDMDMNVKGTKVLAINSKNIELIIAIQLLADSKHHEFAREWANQMYDKLSADSMKTLSIIAQTCLQGMELIEFVLEGYIFDDTEKLYKTILEYDNIEFLHKITGEQIGIERIKNIINGKESLKNVVAEFPWLVRDSINPLEYSFFNTDNYKNQLVELLIEINNDIFNNKLQELKNIYQKAIEDMNIRIIKTEIKALAQEVIGKKWNIKDLQEYFFVPSYFISPHHLMIYNHKSIVIAYDMINDRNEKIKERIDIAKSLSVISDKTRLEILRHIISEPTYGKVLAAMLNLTTATISHHLDQLKAAGFINEHKEKNIKYFSANIEKVDSLLEDVKNYLYNK</sequence>
<dbReference type="InterPro" id="IPR011991">
    <property type="entry name" value="ArsR-like_HTH"/>
</dbReference>
<dbReference type="InterPro" id="IPR051081">
    <property type="entry name" value="HTH_MetalResp_TranReg"/>
</dbReference>
<dbReference type="InterPro" id="IPR001845">
    <property type="entry name" value="HTH_ArsR_DNA-bd_dom"/>
</dbReference>
<accession>A0A6I0F804</accession>
<dbReference type="OrthoDB" id="1706794at2"/>
<dbReference type="InterPro" id="IPR036388">
    <property type="entry name" value="WH-like_DNA-bd_sf"/>
</dbReference>